<accession>A0ACC0C1K3</accession>
<sequence>MNMTLVGITAVVQSLTEVKKTAVRDIGFESLLSVRLTRLPKKLAMYLVQRFNVHEMSIKLENSIINIDEAGVNLVLGIPHGAKEVEDSNKQFNETEEHKAFIKEMKEKYTKFSPPVSAVQKRLIDSKNSGDYFKREFVLFCITSSIHQTLLKTLRPNLL</sequence>
<comment type="caution">
    <text evidence="1">The sequence shown here is derived from an EMBL/GenBank/DDBJ whole genome shotgun (WGS) entry which is preliminary data.</text>
</comment>
<dbReference type="EMBL" id="CM044702">
    <property type="protein sequence ID" value="KAI5678704.1"/>
    <property type="molecule type" value="Genomic_DNA"/>
</dbReference>
<dbReference type="Proteomes" id="UP001060085">
    <property type="component" value="Linkage Group LG02"/>
</dbReference>
<keyword evidence="2" id="KW-1185">Reference proteome</keyword>
<evidence type="ECO:0000313" key="2">
    <source>
        <dbReference type="Proteomes" id="UP001060085"/>
    </source>
</evidence>
<evidence type="ECO:0000313" key="1">
    <source>
        <dbReference type="EMBL" id="KAI5678704.1"/>
    </source>
</evidence>
<organism evidence="1 2">
    <name type="scientific">Catharanthus roseus</name>
    <name type="common">Madagascar periwinkle</name>
    <name type="synonym">Vinca rosea</name>
    <dbReference type="NCBI Taxonomy" id="4058"/>
    <lineage>
        <taxon>Eukaryota</taxon>
        <taxon>Viridiplantae</taxon>
        <taxon>Streptophyta</taxon>
        <taxon>Embryophyta</taxon>
        <taxon>Tracheophyta</taxon>
        <taxon>Spermatophyta</taxon>
        <taxon>Magnoliopsida</taxon>
        <taxon>eudicotyledons</taxon>
        <taxon>Gunneridae</taxon>
        <taxon>Pentapetalae</taxon>
        <taxon>asterids</taxon>
        <taxon>lamiids</taxon>
        <taxon>Gentianales</taxon>
        <taxon>Apocynaceae</taxon>
        <taxon>Rauvolfioideae</taxon>
        <taxon>Vinceae</taxon>
        <taxon>Catharanthinae</taxon>
        <taxon>Catharanthus</taxon>
    </lineage>
</organism>
<reference evidence="2" key="1">
    <citation type="journal article" date="2023" name="Nat. Plants">
        <title>Single-cell RNA sequencing provides a high-resolution roadmap for understanding the multicellular compartmentation of specialized metabolism.</title>
        <authorList>
            <person name="Sun S."/>
            <person name="Shen X."/>
            <person name="Li Y."/>
            <person name="Li Y."/>
            <person name="Wang S."/>
            <person name="Li R."/>
            <person name="Zhang H."/>
            <person name="Shen G."/>
            <person name="Guo B."/>
            <person name="Wei J."/>
            <person name="Xu J."/>
            <person name="St-Pierre B."/>
            <person name="Chen S."/>
            <person name="Sun C."/>
        </authorList>
    </citation>
    <scope>NUCLEOTIDE SEQUENCE [LARGE SCALE GENOMIC DNA]</scope>
</reference>
<name>A0ACC0C1K3_CATRO</name>
<gene>
    <name evidence="1" type="ORF">M9H77_09654</name>
</gene>
<proteinExistence type="predicted"/>
<protein>
    <submittedName>
        <fullName evidence="1">Uncharacterized protein</fullName>
    </submittedName>
</protein>